<feature type="domain" description="NADPH-dependent FMN reductase-like" evidence="1">
    <location>
        <begin position="8"/>
        <end position="153"/>
    </location>
</feature>
<dbReference type="PANTHER" id="PTHR30543:SF21">
    <property type="entry name" value="NAD(P)H-DEPENDENT FMN REDUCTASE LOT6"/>
    <property type="match status" value="1"/>
</dbReference>
<sequence length="189" mass="19972">MTDPVPLRFVTLLGSLRGKSFNGAVARTLPALAPEGVTVGALGPVGAFPLYDADVQARGFPAPVLLMAEQIRAADGVIIVTPEYNYSMPGVLKNAIDWLSRVAPQPLAGKPLAIVTASPGVIGGARAQYHLRQSLVFLDAMVLNRPEVMIGLAGEKIDVEAMELIDSGTRDVVARQLRALAALARRPRA</sequence>
<dbReference type="GO" id="GO:0010181">
    <property type="term" value="F:FMN binding"/>
    <property type="evidence" value="ECO:0007669"/>
    <property type="project" value="TreeGrafter"/>
</dbReference>
<dbReference type="InterPro" id="IPR005025">
    <property type="entry name" value="FMN_Rdtase-like_dom"/>
</dbReference>
<dbReference type="Proteomes" id="UP000589085">
    <property type="component" value="Unassembled WGS sequence"/>
</dbReference>
<dbReference type="Gene3D" id="3.40.50.360">
    <property type="match status" value="1"/>
</dbReference>
<dbReference type="GO" id="GO:0005829">
    <property type="term" value="C:cytosol"/>
    <property type="evidence" value="ECO:0007669"/>
    <property type="project" value="TreeGrafter"/>
</dbReference>
<evidence type="ECO:0000259" key="1">
    <source>
        <dbReference type="Pfam" id="PF03358"/>
    </source>
</evidence>
<dbReference type="InterPro" id="IPR029039">
    <property type="entry name" value="Flavoprotein-like_sf"/>
</dbReference>
<name>A0A7W4IEC4_9PROT</name>
<evidence type="ECO:0000313" key="2">
    <source>
        <dbReference type="EMBL" id="MBB2161315.1"/>
    </source>
</evidence>
<proteinExistence type="predicted"/>
<reference evidence="2 3" key="1">
    <citation type="submission" date="2020-04" db="EMBL/GenBank/DDBJ databases">
        <title>Description of novel Gluconacetobacter.</title>
        <authorList>
            <person name="Sombolestani A."/>
        </authorList>
    </citation>
    <scope>NUCLEOTIDE SEQUENCE [LARGE SCALE GENOMIC DNA]</scope>
    <source>
        <strain evidence="2 3">LMG 19747</strain>
    </source>
</reference>
<dbReference type="PANTHER" id="PTHR30543">
    <property type="entry name" value="CHROMATE REDUCTASE"/>
    <property type="match status" value="1"/>
</dbReference>
<dbReference type="EMBL" id="JABEQJ010000019">
    <property type="protein sequence ID" value="MBB2161315.1"/>
    <property type="molecule type" value="Genomic_DNA"/>
</dbReference>
<dbReference type="InterPro" id="IPR050712">
    <property type="entry name" value="NAD(P)H-dep_reductase"/>
</dbReference>
<gene>
    <name evidence="2" type="ORF">HLH48_14240</name>
</gene>
<dbReference type="SUPFAM" id="SSF52218">
    <property type="entry name" value="Flavoproteins"/>
    <property type="match status" value="1"/>
</dbReference>
<comment type="caution">
    <text evidence="2">The sequence shown here is derived from an EMBL/GenBank/DDBJ whole genome shotgun (WGS) entry which is preliminary data.</text>
</comment>
<dbReference type="Pfam" id="PF03358">
    <property type="entry name" value="FMN_red"/>
    <property type="match status" value="1"/>
</dbReference>
<evidence type="ECO:0000313" key="3">
    <source>
        <dbReference type="Proteomes" id="UP000589085"/>
    </source>
</evidence>
<organism evidence="2 3">
    <name type="scientific">Gluconacetobacter sacchari</name>
    <dbReference type="NCBI Taxonomy" id="92759"/>
    <lineage>
        <taxon>Bacteria</taxon>
        <taxon>Pseudomonadati</taxon>
        <taxon>Pseudomonadota</taxon>
        <taxon>Alphaproteobacteria</taxon>
        <taxon>Acetobacterales</taxon>
        <taxon>Acetobacteraceae</taxon>
        <taxon>Gluconacetobacter</taxon>
    </lineage>
</organism>
<dbReference type="GO" id="GO:0016491">
    <property type="term" value="F:oxidoreductase activity"/>
    <property type="evidence" value="ECO:0007669"/>
    <property type="project" value="InterPro"/>
</dbReference>
<dbReference type="RefSeq" id="WP_182998152.1">
    <property type="nucleotide sequence ID" value="NZ_JABEQJ010000019.1"/>
</dbReference>
<dbReference type="AlphaFoldDB" id="A0A7W4IEC4"/>
<protein>
    <submittedName>
        <fullName evidence="2">NAD(P)H-dependent oxidoreductase</fullName>
    </submittedName>
</protein>
<accession>A0A7W4IEC4</accession>